<feature type="transmembrane region" description="Helical" evidence="8">
    <location>
        <begin position="313"/>
        <end position="331"/>
    </location>
</feature>
<dbReference type="PANTHER" id="PTHR33908">
    <property type="entry name" value="MANNOSYLTRANSFERASE YKCB-RELATED"/>
    <property type="match status" value="1"/>
</dbReference>
<dbReference type="GO" id="GO:0005886">
    <property type="term" value="C:plasma membrane"/>
    <property type="evidence" value="ECO:0007669"/>
    <property type="project" value="UniProtKB-SubCell"/>
</dbReference>
<comment type="caution">
    <text evidence="10">The sequence shown here is derived from an EMBL/GenBank/DDBJ whole genome shotgun (WGS) entry which is preliminary data.</text>
</comment>
<feature type="transmembrane region" description="Helical" evidence="8">
    <location>
        <begin position="136"/>
        <end position="155"/>
    </location>
</feature>
<dbReference type="EMBL" id="WXEY01000001">
    <property type="protein sequence ID" value="MZP28245.1"/>
    <property type="molecule type" value="Genomic_DNA"/>
</dbReference>
<feature type="transmembrane region" description="Helical" evidence="8">
    <location>
        <begin position="109"/>
        <end position="130"/>
    </location>
</feature>
<feature type="transmembrane region" description="Helical" evidence="8">
    <location>
        <begin position="285"/>
        <end position="304"/>
    </location>
</feature>
<accession>A0A845L055</accession>
<evidence type="ECO:0000256" key="7">
    <source>
        <dbReference type="ARBA" id="ARBA00023136"/>
    </source>
</evidence>
<evidence type="ECO:0000256" key="3">
    <source>
        <dbReference type="ARBA" id="ARBA00022676"/>
    </source>
</evidence>
<name>A0A845L055_9FIRM</name>
<reference evidence="10 11" key="1">
    <citation type="submission" date="2020-01" db="EMBL/GenBank/DDBJ databases">
        <title>Whole-genome sequence of Heliobacterium undosum DSM 13378.</title>
        <authorList>
            <person name="Kyndt J.A."/>
            <person name="Meyer T.E."/>
        </authorList>
    </citation>
    <scope>NUCLEOTIDE SEQUENCE [LARGE SCALE GENOMIC DNA]</scope>
    <source>
        <strain evidence="10 11">DSM 13378</strain>
    </source>
</reference>
<sequence length="507" mass="57348">MFRRRYGRTELKRNRGSAWRGFAPWALVAVCLIGLLLRLKGIDSPFVDFHGWRQGDTAAVARYFYEREFNLLRPQLPYYGAPPNYAELEFSLVPALTAGLYYIFGEAPWVARTVIILFSLWSLVSVYRIGAHFWGLWPGLVAALTMAVQPFYVYFSRSFQPDVPMLALSLAALADFLVWSREGSLSHARRGCIWLTLAVLVKPPAAIVYLPLSLWWWSAYRSRRSYSLAVGLAYLITPFAALLIYLLSIHGIAEHPFVSGIAASFTERLWQEGIPADWYGDVGRGIFFFVCTPVFVLPALLGLLRGLFFKERLWIVAWMAGLAGFFLLAGSHVLNNLQYYFLPAVPLAAILVGLSTERLTVGQRGLLRSATAASLALLVLVGGSFLVSASFQRLLPERWLRYQPWTYERWYQLDDKVLKVGRALEQITPAEALLVIAEESPRSLYYSRRFGWFIPPEECSAEYLAGVRAEGAGYLIWPYEKPPAHLGGLAGEWHPEGFWLFDLGKMF</sequence>
<gene>
    <name evidence="10" type="ORF">GTO91_00720</name>
</gene>
<evidence type="ECO:0000256" key="6">
    <source>
        <dbReference type="ARBA" id="ARBA00022989"/>
    </source>
</evidence>
<keyword evidence="2" id="KW-1003">Cell membrane</keyword>
<dbReference type="Pfam" id="PF13231">
    <property type="entry name" value="PMT_2"/>
    <property type="match status" value="1"/>
</dbReference>
<comment type="subcellular location">
    <subcellularLocation>
        <location evidence="1">Cell membrane</location>
        <topology evidence="1">Multi-pass membrane protein</topology>
    </subcellularLocation>
</comment>
<dbReference type="AlphaFoldDB" id="A0A845L055"/>
<evidence type="ECO:0000256" key="4">
    <source>
        <dbReference type="ARBA" id="ARBA00022679"/>
    </source>
</evidence>
<keyword evidence="11" id="KW-1185">Reference proteome</keyword>
<organism evidence="10 11">
    <name type="scientific">Heliomicrobium undosum</name>
    <dbReference type="NCBI Taxonomy" id="121734"/>
    <lineage>
        <taxon>Bacteria</taxon>
        <taxon>Bacillati</taxon>
        <taxon>Bacillota</taxon>
        <taxon>Clostridia</taxon>
        <taxon>Eubacteriales</taxon>
        <taxon>Heliobacteriaceae</taxon>
        <taxon>Heliomicrobium</taxon>
    </lineage>
</organism>
<feature type="transmembrane region" description="Helical" evidence="8">
    <location>
        <begin position="193"/>
        <end position="216"/>
    </location>
</feature>
<feature type="transmembrane region" description="Helical" evidence="8">
    <location>
        <begin position="21"/>
        <end position="39"/>
    </location>
</feature>
<dbReference type="RefSeq" id="WP_161253325.1">
    <property type="nucleotide sequence ID" value="NZ_WXEY01000001.1"/>
</dbReference>
<dbReference type="GO" id="GO:0016763">
    <property type="term" value="F:pentosyltransferase activity"/>
    <property type="evidence" value="ECO:0007669"/>
    <property type="project" value="TreeGrafter"/>
</dbReference>
<dbReference type="PANTHER" id="PTHR33908:SF11">
    <property type="entry name" value="MEMBRANE PROTEIN"/>
    <property type="match status" value="1"/>
</dbReference>
<keyword evidence="6 8" id="KW-1133">Transmembrane helix</keyword>
<evidence type="ECO:0000259" key="9">
    <source>
        <dbReference type="Pfam" id="PF13231"/>
    </source>
</evidence>
<dbReference type="InterPro" id="IPR038731">
    <property type="entry name" value="RgtA/B/C-like"/>
</dbReference>
<feature type="transmembrane region" description="Helical" evidence="8">
    <location>
        <begin position="366"/>
        <end position="387"/>
    </location>
</feature>
<keyword evidence="4" id="KW-0808">Transferase</keyword>
<feature type="transmembrane region" description="Helical" evidence="8">
    <location>
        <begin position="337"/>
        <end position="354"/>
    </location>
</feature>
<evidence type="ECO:0000256" key="5">
    <source>
        <dbReference type="ARBA" id="ARBA00022692"/>
    </source>
</evidence>
<evidence type="ECO:0000256" key="1">
    <source>
        <dbReference type="ARBA" id="ARBA00004651"/>
    </source>
</evidence>
<protein>
    <recommendedName>
        <fullName evidence="9">Glycosyltransferase RgtA/B/C/D-like domain-containing protein</fullName>
    </recommendedName>
</protein>
<dbReference type="InterPro" id="IPR050297">
    <property type="entry name" value="LipidA_mod_glycosyltrf_83"/>
</dbReference>
<keyword evidence="3" id="KW-0328">Glycosyltransferase</keyword>
<keyword evidence="5 8" id="KW-0812">Transmembrane</keyword>
<keyword evidence="7 8" id="KW-0472">Membrane</keyword>
<feature type="transmembrane region" description="Helical" evidence="8">
    <location>
        <begin position="228"/>
        <end position="247"/>
    </location>
</feature>
<evidence type="ECO:0000313" key="10">
    <source>
        <dbReference type="EMBL" id="MZP28245.1"/>
    </source>
</evidence>
<evidence type="ECO:0000256" key="8">
    <source>
        <dbReference type="SAM" id="Phobius"/>
    </source>
</evidence>
<evidence type="ECO:0000313" key="11">
    <source>
        <dbReference type="Proteomes" id="UP000463470"/>
    </source>
</evidence>
<dbReference type="Proteomes" id="UP000463470">
    <property type="component" value="Unassembled WGS sequence"/>
</dbReference>
<proteinExistence type="predicted"/>
<feature type="domain" description="Glycosyltransferase RgtA/B/C/D-like" evidence="9">
    <location>
        <begin position="93"/>
        <end position="244"/>
    </location>
</feature>
<dbReference type="OrthoDB" id="9809099at2"/>
<evidence type="ECO:0000256" key="2">
    <source>
        <dbReference type="ARBA" id="ARBA00022475"/>
    </source>
</evidence>
<dbReference type="GO" id="GO:0009103">
    <property type="term" value="P:lipopolysaccharide biosynthetic process"/>
    <property type="evidence" value="ECO:0007669"/>
    <property type="project" value="UniProtKB-ARBA"/>
</dbReference>